<organism evidence="5 6">
    <name type="scientific">Sodiomyces alkalinus (strain CBS 110278 / VKM F-3762 / F11)</name>
    <name type="common">Alkaliphilic filamentous fungus</name>
    <dbReference type="NCBI Taxonomy" id="1314773"/>
    <lineage>
        <taxon>Eukaryota</taxon>
        <taxon>Fungi</taxon>
        <taxon>Dikarya</taxon>
        <taxon>Ascomycota</taxon>
        <taxon>Pezizomycotina</taxon>
        <taxon>Sordariomycetes</taxon>
        <taxon>Hypocreomycetidae</taxon>
        <taxon>Glomerellales</taxon>
        <taxon>Plectosphaerellaceae</taxon>
        <taxon>Sodiomyces</taxon>
    </lineage>
</organism>
<dbReference type="Pfam" id="PF00172">
    <property type="entry name" value="Zn_clus"/>
    <property type="match status" value="1"/>
</dbReference>
<sequence length="1068" mass="116792">MSAAPAPPKQIRFVHSQGQPPSKRRRINAACLTCRKRKTKCAGERPACSTCTKNGHECLGYPECSEKKPMVNGPGNNGGKGTQTAPEDEEQYEGEEEVYKEGEGDEDHKGRWKPSESPAKFVPDNVNNINTKKPRPNDANTLSPDAIRRRHLSTVHETRDPSLQSQPQPLRQHHQQEQQQQKREDWQEYGQDRNRTPSTADNQSTSSRSPILLHRERLESHRVPYFRYFGPTAIVPGYKQMVVAVRDRRRSAGAGSASCTGSSPSSGSPHVGILPGQTLGTVSLADSDGTCISEDLPFYDVSDPAPVSPFTLHLLRLFFVHLGSSYPFLKEERFTRMVREKNVEPILVDAVCALSARFSDAPQFTRDVKLARSEYGQQYAQRAKAATVDTFAVPSVGAVQAMLMMAYEGFGADQDSALWMYLGLAIRMAVDLGLHTMVGVRYQGEKDPWYVRHGLRKVEGENTTADADANTDADAGLHDSPHREGSLTREEQVEVEQERLDTFWAVFMLDRVISSGTGRPVTFRDDDFEFNLPPPAVDPFSGWPAPFPSFLRIVHLYGRVSDVLNNIHDAKDLTKDKWNKLSLMEHELTRLYQNQDDRLHFNVTNFKFYLGAGQGTTFILLHFWFHALVIILHQPTLLTPFGSLNRSHQLLPNSRELSMSSAKTIADILSFAELIGPTSFIGNPFTSQPMYIAACAFLMESAAMASQPASRGPSPDRDDRRTRPRPWPGDDAAATAASASQAKASSTKHSLLASAANQNYARCYSSLKQLCTYWGGAKYILTALDQKSKGIWDCETYTHEEYESTKTTPRRESSFGHLPPPHFEMNPASPNLPPFAWSLAGTTNSPNSNLTLMYQNMQPGSRSHANPNPSMAPAPPLQPNLGSPSSPSPAGTMSYDPTRQSYAGSQSPFTTTYAQAATSAVLQHSPRGSRVQGRPAPFHPSPSQHTSGFDAPMLQPPTPASSNALAGDAAQGSVAGGMTSTGIYDASFPGANYSYVGQGGMGPLGDVITFDNPIEIGSLGMSSNTIPQWYEYLPGDVLGLFDHGSNMNGGGMGGDDIDGGNGSGGGRR</sequence>
<dbReference type="PANTHER" id="PTHR47783:SF1">
    <property type="entry name" value="ZN(II)2CYS6 TRANSCRIPTION FACTOR (EUROFUNG)"/>
    <property type="match status" value="1"/>
</dbReference>
<feature type="domain" description="Zn(2)-C6 fungal-type" evidence="4">
    <location>
        <begin position="30"/>
        <end position="58"/>
    </location>
</feature>
<gene>
    <name evidence="5" type="ORF">SODALDRAFT_337756</name>
</gene>
<evidence type="ECO:0000313" key="5">
    <source>
        <dbReference type="EMBL" id="ROT35185.1"/>
    </source>
</evidence>
<dbReference type="InterPro" id="IPR001138">
    <property type="entry name" value="Zn2Cys6_DnaBD"/>
</dbReference>
<keyword evidence="2" id="KW-0539">Nucleus</keyword>
<keyword evidence="6" id="KW-1185">Reference proteome</keyword>
<dbReference type="GeneID" id="39581199"/>
<dbReference type="AlphaFoldDB" id="A0A3N2PKY8"/>
<dbReference type="GO" id="GO:0003677">
    <property type="term" value="F:DNA binding"/>
    <property type="evidence" value="ECO:0007669"/>
    <property type="project" value="InterPro"/>
</dbReference>
<reference evidence="5 6" key="1">
    <citation type="journal article" date="2018" name="Mol. Ecol.">
        <title>The obligate alkalophilic soda-lake fungus Sodiomyces alkalinus has shifted to a protein diet.</title>
        <authorList>
            <person name="Grum-Grzhimaylo A.A."/>
            <person name="Falkoski D.L."/>
            <person name="van den Heuvel J."/>
            <person name="Valero-Jimenez C.A."/>
            <person name="Min B."/>
            <person name="Choi I.G."/>
            <person name="Lipzen A."/>
            <person name="Daum C.G."/>
            <person name="Aanen D.K."/>
            <person name="Tsang A."/>
            <person name="Henrissat B."/>
            <person name="Bilanenko E.N."/>
            <person name="de Vries R.P."/>
            <person name="van Kan J.A.L."/>
            <person name="Grigoriev I.V."/>
            <person name="Debets A.J.M."/>
        </authorList>
    </citation>
    <scope>NUCLEOTIDE SEQUENCE [LARGE SCALE GENOMIC DNA]</scope>
    <source>
        <strain evidence="5 6">F11</strain>
    </source>
</reference>
<dbReference type="Proteomes" id="UP000272025">
    <property type="component" value="Unassembled WGS sequence"/>
</dbReference>
<evidence type="ECO:0000256" key="2">
    <source>
        <dbReference type="ARBA" id="ARBA00023242"/>
    </source>
</evidence>
<feature type="compositionally biased region" description="Low complexity" evidence="3">
    <location>
        <begin position="462"/>
        <end position="474"/>
    </location>
</feature>
<dbReference type="GO" id="GO:0006351">
    <property type="term" value="P:DNA-templated transcription"/>
    <property type="evidence" value="ECO:0007669"/>
    <property type="project" value="InterPro"/>
</dbReference>
<feature type="region of interest" description="Disordered" evidence="3">
    <location>
        <begin position="62"/>
        <end position="215"/>
    </location>
</feature>
<dbReference type="STRING" id="1314773.A0A3N2PKY8"/>
<keyword evidence="1" id="KW-0479">Metal-binding</keyword>
<dbReference type="GO" id="GO:0000981">
    <property type="term" value="F:DNA-binding transcription factor activity, RNA polymerase II-specific"/>
    <property type="evidence" value="ECO:0007669"/>
    <property type="project" value="InterPro"/>
</dbReference>
<feature type="region of interest" description="Disordered" evidence="3">
    <location>
        <begin position="253"/>
        <end position="273"/>
    </location>
</feature>
<dbReference type="SMART" id="SM00066">
    <property type="entry name" value="GAL4"/>
    <property type="match status" value="1"/>
</dbReference>
<dbReference type="InterPro" id="IPR007219">
    <property type="entry name" value="XnlR_reg_dom"/>
</dbReference>
<feature type="compositionally biased region" description="Polar residues" evidence="3">
    <location>
        <begin position="881"/>
        <end position="907"/>
    </location>
</feature>
<dbReference type="SUPFAM" id="SSF57701">
    <property type="entry name" value="Zn2/Cys6 DNA-binding domain"/>
    <property type="match status" value="1"/>
</dbReference>
<evidence type="ECO:0000256" key="1">
    <source>
        <dbReference type="ARBA" id="ARBA00022723"/>
    </source>
</evidence>
<feature type="compositionally biased region" description="Polar residues" evidence="3">
    <location>
        <begin position="196"/>
        <end position="209"/>
    </location>
</feature>
<feature type="compositionally biased region" description="Basic and acidic residues" evidence="3">
    <location>
        <begin position="174"/>
        <end position="195"/>
    </location>
</feature>
<evidence type="ECO:0000259" key="4">
    <source>
        <dbReference type="PROSITE" id="PS50048"/>
    </source>
</evidence>
<dbReference type="PANTHER" id="PTHR47783">
    <property type="entry name" value="ZN(II)2CYS6 TRANSCRIPTION FACTOR (EUROFUNG)-RELATED"/>
    <property type="match status" value="1"/>
</dbReference>
<feature type="region of interest" description="Disordered" evidence="3">
    <location>
        <begin position="848"/>
        <end position="907"/>
    </location>
</feature>
<dbReference type="Pfam" id="PF04082">
    <property type="entry name" value="Fungal_trans"/>
    <property type="match status" value="1"/>
</dbReference>
<feature type="compositionally biased region" description="Basic and acidic residues" evidence="3">
    <location>
        <begin position="475"/>
        <end position="492"/>
    </location>
</feature>
<dbReference type="PROSITE" id="PS50048">
    <property type="entry name" value="ZN2_CY6_FUNGAL_2"/>
    <property type="match status" value="1"/>
</dbReference>
<dbReference type="CDD" id="cd12148">
    <property type="entry name" value="fungal_TF_MHR"/>
    <property type="match status" value="1"/>
</dbReference>
<feature type="compositionally biased region" description="Acidic residues" evidence="3">
    <location>
        <begin position="86"/>
        <end position="96"/>
    </location>
</feature>
<evidence type="ECO:0000256" key="3">
    <source>
        <dbReference type="SAM" id="MobiDB-lite"/>
    </source>
</evidence>
<dbReference type="RefSeq" id="XP_028462991.1">
    <property type="nucleotide sequence ID" value="XM_028612721.1"/>
</dbReference>
<accession>A0A3N2PKY8</accession>
<proteinExistence type="predicted"/>
<name>A0A3N2PKY8_SODAK</name>
<dbReference type="InterPro" id="IPR036864">
    <property type="entry name" value="Zn2-C6_fun-type_DNA-bd_sf"/>
</dbReference>
<feature type="region of interest" description="Disordered" evidence="3">
    <location>
        <begin position="1"/>
        <end position="24"/>
    </location>
</feature>
<dbReference type="GO" id="GO:0008270">
    <property type="term" value="F:zinc ion binding"/>
    <property type="evidence" value="ECO:0007669"/>
    <property type="project" value="InterPro"/>
</dbReference>
<feature type="region of interest" description="Disordered" evidence="3">
    <location>
        <begin position="919"/>
        <end position="966"/>
    </location>
</feature>
<evidence type="ECO:0000313" key="6">
    <source>
        <dbReference type="Proteomes" id="UP000272025"/>
    </source>
</evidence>
<feature type="compositionally biased region" description="Basic and acidic residues" evidence="3">
    <location>
        <begin position="97"/>
        <end position="109"/>
    </location>
</feature>
<dbReference type="CDD" id="cd00067">
    <property type="entry name" value="GAL4"/>
    <property type="match status" value="1"/>
</dbReference>
<protein>
    <recommendedName>
        <fullName evidence="4">Zn(2)-C6 fungal-type domain-containing protein</fullName>
    </recommendedName>
</protein>
<dbReference type="PROSITE" id="PS00463">
    <property type="entry name" value="ZN2_CY6_FUNGAL_1"/>
    <property type="match status" value="1"/>
</dbReference>
<dbReference type="Gene3D" id="4.10.240.10">
    <property type="entry name" value="Zn(2)-C6 fungal-type DNA-binding domain"/>
    <property type="match status" value="1"/>
</dbReference>
<dbReference type="SMART" id="SM00906">
    <property type="entry name" value="Fungal_trans"/>
    <property type="match status" value="1"/>
</dbReference>
<dbReference type="OrthoDB" id="2354469at2759"/>
<feature type="compositionally biased region" description="Polar residues" evidence="3">
    <location>
        <begin position="848"/>
        <end position="864"/>
    </location>
</feature>
<feature type="region of interest" description="Disordered" evidence="3">
    <location>
        <begin position="707"/>
        <end position="740"/>
    </location>
</feature>
<feature type="compositionally biased region" description="Low complexity" evidence="3">
    <location>
        <begin position="253"/>
        <end position="268"/>
    </location>
</feature>
<feature type="compositionally biased region" description="Low complexity" evidence="3">
    <location>
        <begin position="729"/>
        <end position="740"/>
    </location>
</feature>
<feature type="region of interest" description="Disordered" evidence="3">
    <location>
        <begin position="461"/>
        <end position="492"/>
    </location>
</feature>
<dbReference type="EMBL" id="ML119062">
    <property type="protein sequence ID" value="ROT35185.1"/>
    <property type="molecule type" value="Genomic_DNA"/>
</dbReference>